<evidence type="ECO:0000256" key="2">
    <source>
        <dbReference type="ARBA" id="ARBA00022908"/>
    </source>
</evidence>
<dbReference type="InterPro" id="IPR010998">
    <property type="entry name" value="Integrase_recombinase_N"/>
</dbReference>
<feature type="domain" description="Core-binding (CB)" evidence="8">
    <location>
        <begin position="55"/>
        <end position="145"/>
    </location>
</feature>
<dbReference type="PANTHER" id="PTHR30629:SF2">
    <property type="entry name" value="PROPHAGE INTEGRASE INTS-RELATED"/>
    <property type="match status" value="1"/>
</dbReference>
<evidence type="ECO:0000313" key="9">
    <source>
        <dbReference type="EMBL" id="GAI54672.1"/>
    </source>
</evidence>
<dbReference type="InterPro" id="IPR050808">
    <property type="entry name" value="Phage_Integrase"/>
</dbReference>
<evidence type="ECO:0000259" key="8">
    <source>
        <dbReference type="PROSITE" id="PS51900"/>
    </source>
</evidence>
<gene>
    <name evidence="9" type="ORF">S06H3_54936</name>
</gene>
<dbReference type="InterPro" id="IPR013762">
    <property type="entry name" value="Integrase-like_cat_sf"/>
</dbReference>
<proteinExistence type="inferred from homology"/>
<feature type="non-terminal residue" evidence="9">
    <location>
        <position position="238"/>
    </location>
</feature>
<comment type="caution">
    <text evidence="9">The sequence shown here is derived from an EMBL/GenBank/DDBJ whole genome shotgun (WGS) entry which is preliminary data.</text>
</comment>
<evidence type="ECO:0000256" key="3">
    <source>
        <dbReference type="ARBA" id="ARBA00023125"/>
    </source>
</evidence>
<reference evidence="9" key="1">
    <citation type="journal article" date="2014" name="Front. Microbiol.">
        <title>High frequency of phylogenetically diverse reductive dehalogenase-homologous genes in deep subseafloor sedimentary metagenomes.</title>
        <authorList>
            <person name="Kawai M."/>
            <person name="Futagami T."/>
            <person name="Toyoda A."/>
            <person name="Takaki Y."/>
            <person name="Nishi S."/>
            <person name="Hori S."/>
            <person name="Arai W."/>
            <person name="Tsubouchi T."/>
            <person name="Morono Y."/>
            <person name="Uchiyama I."/>
            <person name="Ito T."/>
            <person name="Fujiyama A."/>
            <person name="Inagaki F."/>
            <person name="Takami H."/>
        </authorList>
    </citation>
    <scope>NUCLEOTIDE SEQUENCE</scope>
    <source>
        <strain evidence="9">Expedition CK06-06</strain>
    </source>
</reference>
<name>X1PEE3_9ZZZZ</name>
<evidence type="ECO:0000256" key="1">
    <source>
        <dbReference type="ARBA" id="ARBA00008857"/>
    </source>
</evidence>
<organism evidence="9">
    <name type="scientific">marine sediment metagenome</name>
    <dbReference type="NCBI Taxonomy" id="412755"/>
    <lineage>
        <taxon>unclassified sequences</taxon>
        <taxon>metagenomes</taxon>
        <taxon>ecological metagenomes</taxon>
    </lineage>
</organism>
<evidence type="ECO:0000259" key="7">
    <source>
        <dbReference type="PROSITE" id="PS51898"/>
    </source>
</evidence>
<evidence type="ECO:0000256" key="6">
    <source>
        <dbReference type="ARBA" id="ARBA00023296"/>
    </source>
</evidence>
<dbReference type="AlphaFoldDB" id="X1PEE3"/>
<keyword evidence="3" id="KW-0238">DNA-binding</keyword>
<dbReference type="GO" id="GO:0046718">
    <property type="term" value="P:symbiont entry into host cell"/>
    <property type="evidence" value="ECO:0007669"/>
    <property type="project" value="UniProtKB-KW"/>
</dbReference>
<keyword evidence="4" id="KW-0233">DNA recombination</keyword>
<comment type="similarity">
    <text evidence="1">Belongs to the 'phage' integrase family.</text>
</comment>
<feature type="non-terminal residue" evidence="9">
    <location>
        <position position="1"/>
    </location>
</feature>
<dbReference type="PROSITE" id="PS51900">
    <property type="entry name" value="CB"/>
    <property type="match status" value="1"/>
</dbReference>
<dbReference type="GO" id="GO:0015074">
    <property type="term" value="P:DNA integration"/>
    <property type="evidence" value="ECO:0007669"/>
    <property type="project" value="UniProtKB-KW"/>
</dbReference>
<protein>
    <recommendedName>
        <fullName evidence="10">Tyr recombinase domain-containing protein</fullName>
    </recommendedName>
</protein>
<keyword evidence="6" id="KW-1160">Virus entry into host cell</keyword>
<evidence type="ECO:0000256" key="5">
    <source>
        <dbReference type="ARBA" id="ARBA00023195"/>
    </source>
</evidence>
<dbReference type="GO" id="GO:0006310">
    <property type="term" value="P:DNA recombination"/>
    <property type="evidence" value="ECO:0007669"/>
    <property type="project" value="UniProtKB-KW"/>
</dbReference>
<dbReference type="InterPro" id="IPR025269">
    <property type="entry name" value="SAM-like_dom"/>
</dbReference>
<dbReference type="InterPro" id="IPR044068">
    <property type="entry name" value="CB"/>
</dbReference>
<sequence>GNYWQVRYYDSMGKRRTKSLGSKKKLSKRQAKIKCDRLAAQLTLNPGIADAGRPIKLGDLLTRYLESRTDLREKTLESHRLTGDYLKEFFGDEIYIDRINRAMASNWRAAMAKGKLSFHPKGETMAEASVCIHVRNAKTIFNYAAKDDLILFNPFDRLKGNAAEPDKDWKYVSLGELDKLLDACPNVGWKMLIALCRLAGLRRGEALALRWADINWEEHHFAVIAEKTGHRRVVPIGP</sequence>
<evidence type="ECO:0008006" key="10">
    <source>
        <dbReference type="Google" id="ProtNLM"/>
    </source>
</evidence>
<dbReference type="Gene3D" id="1.10.150.130">
    <property type="match status" value="1"/>
</dbReference>
<dbReference type="GO" id="GO:0044826">
    <property type="term" value="P:viral genome integration into host DNA"/>
    <property type="evidence" value="ECO:0007669"/>
    <property type="project" value="UniProtKB-KW"/>
</dbReference>
<dbReference type="GO" id="GO:0003677">
    <property type="term" value="F:DNA binding"/>
    <property type="evidence" value="ECO:0007669"/>
    <property type="project" value="UniProtKB-KW"/>
</dbReference>
<dbReference type="PROSITE" id="PS51898">
    <property type="entry name" value="TYR_RECOMBINASE"/>
    <property type="match status" value="1"/>
</dbReference>
<dbReference type="PANTHER" id="PTHR30629">
    <property type="entry name" value="PROPHAGE INTEGRASE"/>
    <property type="match status" value="1"/>
</dbReference>
<dbReference type="Pfam" id="PF13102">
    <property type="entry name" value="Phage_int_SAM_5"/>
    <property type="match status" value="1"/>
</dbReference>
<dbReference type="Gene3D" id="1.10.443.10">
    <property type="entry name" value="Intergrase catalytic core"/>
    <property type="match status" value="1"/>
</dbReference>
<dbReference type="InterPro" id="IPR011010">
    <property type="entry name" value="DNA_brk_join_enz"/>
</dbReference>
<keyword evidence="2" id="KW-0229">DNA integration</keyword>
<dbReference type="GO" id="GO:0075713">
    <property type="term" value="P:establishment of integrated proviral latency"/>
    <property type="evidence" value="ECO:0007669"/>
    <property type="project" value="UniProtKB-KW"/>
</dbReference>
<dbReference type="InterPro" id="IPR002104">
    <property type="entry name" value="Integrase_catalytic"/>
</dbReference>
<feature type="domain" description="Tyr recombinase" evidence="7">
    <location>
        <begin position="167"/>
        <end position="238"/>
    </location>
</feature>
<keyword evidence="5" id="KW-1179">Viral genome integration</keyword>
<evidence type="ECO:0000256" key="4">
    <source>
        <dbReference type="ARBA" id="ARBA00023172"/>
    </source>
</evidence>
<dbReference type="EMBL" id="BARV01035182">
    <property type="protein sequence ID" value="GAI54672.1"/>
    <property type="molecule type" value="Genomic_DNA"/>
</dbReference>
<dbReference type="Pfam" id="PF00589">
    <property type="entry name" value="Phage_integrase"/>
    <property type="match status" value="1"/>
</dbReference>
<accession>X1PEE3</accession>
<dbReference type="SUPFAM" id="SSF56349">
    <property type="entry name" value="DNA breaking-rejoining enzymes"/>
    <property type="match status" value="1"/>
</dbReference>